<dbReference type="Proteomes" id="UP001556653">
    <property type="component" value="Unassembled WGS sequence"/>
</dbReference>
<keyword evidence="3" id="KW-1185">Reference proteome</keyword>
<evidence type="ECO:0000313" key="2">
    <source>
        <dbReference type="EMBL" id="MEX0387366.1"/>
    </source>
</evidence>
<dbReference type="InterPro" id="IPR036165">
    <property type="entry name" value="YefM-like_sf"/>
</dbReference>
<reference evidence="2 3" key="1">
    <citation type="submission" date="2024-02" db="EMBL/GenBank/DDBJ databases">
        <title>New especies of Spiribacter isolated from saline water.</title>
        <authorList>
            <person name="Leon M.J."/>
            <person name="De La Haba R."/>
            <person name="Sanchez-Porro C."/>
            <person name="Ventosa A."/>
        </authorList>
    </citation>
    <scope>NUCLEOTIDE SEQUENCE [LARGE SCALE GENOMIC DNA]</scope>
    <source>
        <strain evidence="3">ag22IC4-227</strain>
    </source>
</reference>
<name>A0ABV3SB43_9GAMM</name>
<evidence type="ECO:0008006" key="4">
    <source>
        <dbReference type="Google" id="ProtNLM"/>
    </source>
</evidence>
<evidence type="ECO:0000256" key="1">
    <source>
        <dbReference type="ARBA" id="ARBA00009981"/>
    </source>
</evidence>
<accession>A0ABV3SB43</accession>
<proteinExistence type="inferred from homology"/>
<sequence>MMPDLTASELKTHGVSAIEKALEDQPEASISVRGEPRYVVMELAQYDELRESEMSASLAESHADREAGRVVCESVDAHLERLSRKEGAGAMKDESLVDFMRRSPLYGAEDIEFE</sequence>
<dbReference type="RefSeq" id="WP_367968046.1">
    <property type="nucleotide sequence ID" value="NZ_JBAKFJ010000002.1"/>
</dbReference>
<dbReference type="SUPFAM" id="SSF143120">
    <property type="entry name" value="YefM-like"/>
    <property type="match status" value="1"/>
</dbReference>
<evidence type="ECO:0000313" key="3">
    <source>
        <dbReference type="Proteomes" id="UP001556653"/>
    </source>
</evidence>
<comment type="caution">
    <text evidence="2">The sequence shown here is derived from an EMBL/GenBank/DDBJ whole genome shotgun (WGS) entry which is preliminary data.</text>
</comment>
<dbReference type="EMBL" id="JBAKFJ010000002">
    <property type="protein sequence ID" value="MEX0387366.1"/>
    <property type="molecule type" value="Genomic_DNA"/>
</dbReference>
<comment type="similarity">
    <text evidence="1">Belongs to the phD/YefM antitoxin family.</text>
</comment>
<gene>
    <name evidence="2" type="ORF">V6X64_10250</name>
</gene>
<protein>
    <recommendedName>
        <fullName evidence="4">Antitoxin</fullName>
    </recommendedName>
</protein>
<organism evidence="2 3">
    <name type="scientific">Spiribacter onubensis</name>
    <dbReference type="NCBI Taxonomy" id="3122420"/>
    <lineage>
        <taxon>Bacteria</taxon>
        <taxon>Pseudomonadati</taxon>
        <taxon>Pseudomonadota</taxon>
        <taxon>Gammaproteobacteria</taxon>
        <taxon>Chromatiales</taxon>
        <taxon>Ectothiorhodospiraceae</taxon>
        <taxon>Spiribacter</taxon>
    </lineage>
</organism>